<accession>A7I8J9</accession>
<feature type="region of interest" description="Disordered" evidence="1">
    <location>
        <begin position="1"/>
        <end position="101"/>
    </location>
</feature>
<dbReference type="KEGG" id="mbn:Mboo_1543"/>
<dbReference type="EMBL" id="CP000780">
    <property type="protein sequence ID" value="ABS56060.1"/>
    <property type="molecule type" value="Genomic_DNA"/>
</dbReference>
<gene>
    <name evidence="2" type="ordered locus">Mboo_1543</name>
</gene>
<feature type="compositionally biased region" description="Polar residues" evidence="1">
    <location>
        <begin position="84"/>
        <end position="101"/>
    </location>
</feature>
<dbReference type="eggNOG" id="arCOG09453">
    <property type="taxonomic scope" value="Archaea"/>
</dbReference>
<dbReference type="Proteomes" id="UP000002408">
    <property type="component" value="Chromosome"/>
</dbReference>
<feature type="compositionally biased region" description="Basic and acidic residues" evidence="1">
    <location>
        <begin position="66"/>
        <end position="80"/>
    </location>
</feature>
<evidence type="ECO:0000256" key="1">
    <source>
        <dbReference type="SAM" id="MobiDB-lite"/>
    </source>
</evidence>
<dbReference type="AlphaFoldDB" id="A7I8J9"/>
<feature type="compositionally biased region" description="Basic and acidic residues" evidence="1">
    <location>
        <begin position="36"/>
        <end position="47"/>
    </location>
</feature>
<name>A7I8J9_METB6</name>
<feature type="compositionally biased region" description="Basic and acidic residues" evidence="1">
    <location>
        <begin position="14"/>
        <end position="27"/>
    </location>
</feature>
<keyword evidence="3" id="KW-1185">Reference proteome</keyword>
<protein>
    <submittedName>
        <fullName evidence="2">Uncharacterized protein</fullName>
    </submittedName>
</protein>
<evidence type="ECO:0000313" key="3">
    <source>
        <dbReference type="Proteomes" id="UP000002408"/>
    </source>
</evidence>
<reference evidence="3" key="1">
    <citation type="journal article" date="2015" name="Microbiology">
        <title>Genome of Methanoregula boonei 6A8 reveals adaptations to oligotrophic peatland environments.</title>
        <authorList>
            <person name="Braeuer S."/>
            <person name="Cadillo-Quiroz H."/>
            <person name="Kyrpides N."/>
            <person name="Woyke T."/>
            <person name="Goodwin L."/>
            <person name="Detter C."/>
            <person name="Podell S."/>
            <person name="Yavitt J.B."/>
            <person name="Zinder S.H."/>
        </authorList>
    </citation>
    <scope>NUCLEOTIDE SEQUENCE [LARGE SCALE GENOMIC DNA]</scope>
    <source>
        <strain evidence="3">DSM 21154 / JCM 14090 / 6A8</strain>
    </source>
</reference>
<organism evidence="2 3">
    <name type="scientific">Methanoregula boonei (strain DSM 21154 / JCM 14090 / 6A8)</name>
    <dbReference type="NCBI Taxonomy" id="456442"/>
    <lineage>
        <taxon>Archaea</taxon>
        <taxon>Methanobacteriati</taxon>
        <taxon>Methanobacteriota</taxon>
        <taxon>Stenosarchaea group</taxon>
        <taxon>Methanomicrobia</taxon>
        <taxon>Methanomicrobiales</taxon>
        <taxon>Methanoregulaceae</taxon>
        <taxon>Methanoregula</taxon>
    </lineage>
</organism>
<evidence type="ECO:0000313" key="2">
    <source>
        <dbReference type="EMBL" id="ABS56060.1"/>
    </source>
</evidence>
<sequence>MFYQQAAGVLPMSPHHDPKTHTRDPQSHRGSSAGQDQERNREGERHHPANPPHAAHHPQVKPVLSPRHDAHSRLHGDELPAHTNPPSTIRPSKKMTQTGQS</sequence>
<dbReference type="HOGENOM" id="CLU_2285014_0_0_2"/>
<dbReference type="STRING" id="456442.Mboo_1543"/>
<proteinExistence type="predicted"/>